<evidence type="ECO:0000256" key="6">
    <source>
        <dbReference type="PIRNR" id="PIRNR003107"/>
    </source>
</evidence>
<comment type="subcellular location">
    <subcellularLocation>
        <location evidence="1 6">Cytoplasm</location>
    </subcellularLocation>
</comment>
<dbReference type="RefSeq" id="WP_017839141.1">
    <property type="nucleotide sequence ID" value="NZ_CP035467.1"/>
</dbReference>
<dbReference type="Gene3D" id="1.20.58.220">
    <property type="entry name" value="Phosphate transport system protein phou homolog 2, domain 2"/>
    <property type="match status" value="2"/>
</dbReference>
<evidence type="ECO:0000256" key="2">
    <source>
        <dbReference type="ARBA" id="ARBA00008107"/>
    </source>
</evidence>
<feature type="domain" description="PhoU" evidence="7">
    <location>
        <begin position="25"/>
        <end position="112"/>
    </location>
</feature>
<evidence type="ECO:0000256" key="5">
    <source>
        <dbReference type="ARBA" id="ARBA00022592"/>
    </source>
</evidence>
<dbReference type="Pfam" id="PF01895">
    <property type="entry name" value="PhoU"/>
    <property type="match status" value="2"/>
</dbReference>
<name>A0A4P9UR32_METBY</name>
<dbReference type="STRING" id="675511.GCA_000341735_00491"/>
<evidence type="ECO:0000256" key="1">
    <source>
        <dbReference type="ARBA" id="ARBA00004496"/>
    </source>
</evidence>
<comment type="similarity">
    <text evidence="2 6">Belongs to the PhoU family.</text>
</comment>
<sequence length="239" mass="27455">MDINKIGHHISSHYNVELEDIRNSVLKMGGIVERQIELAALSFTSNDMEMAEQVIQQDDYVNRLEKQIDQACTEILAKRQPAAFDLRLLLSVIRTINDLERIGDEATKIAEMAIHLSDTEGKTRSEEYYEIQHLAELVMKMLRGALDAFARLNVESAVSITAQDAMVDREYGSIIRQMVARMMEDPRNVRRTLDVLWTARALERIGDHACNICEHVIYMVKGEDVRHMSREELERKIQG</sequence>
<dbReference type="FunFam" id="1.20.58.220:FF:000002">
    <property type="entry name" value="Phosphate-specific transport system accessory protein PhoU"/>
    <property type="match status" value="1"/>
</dbReference>
<keyword evidence="9" id="KW-1185">Reference proteome</keyword>
<keyword evidence="3 6" id="KW-0813">Transport</keyword>
<comment type="function">
    <text evidence="6">Plays a role in the regulation of phosphate uptake.</text>
</comment>
<evidence type="ECO:0000313" key="8">
    <source>
        <dbReference type="EMBL" id="QCW83010.1"/>
    </source>
</evidence>
<evidence type="ECO:0000313" key="9">
    <source>
        <dbReference type="Proteomes" id="UP000305881"/>
    </source>
</evidence>
<dbReference type="PIRSF" id="PIRSF003107">
    <property type="entry name" value="PhoU"/>
    <property type="match status" value="1"/>
</dbReference>
<dbReference type="NCBIfam" id="TIGR02135">
    <property type="entry name" value="phoU_full"/>
    <property type="match status" value="1"/>
</dbReference>
<comment type="subunit">
    <text evidence="6">Homodimer.</text>
</comment>
<protein>
    <recommendedName>
        <fullName evidence="6">Phosphate-specific transport system accessory protein PhoU</fullName>
    </recommendedName>
</protein>
<reference evidence="9" key="1">
    <citation type="journal article" date="2019" name="J. Bacteriol.">
        <title>A Mutagenic Screen Identifies a TonB-Dependent Receptor Required for the Lanthanide Metal Switch in the Type I Methanotroph 'Methylotuvimicrobium buryatense' 5GB1C.</title>
        <authorList>
            <person name="Groom J.D."/>
            <person name="Ford S.M."/>
            <person name="Pesesky M.W."/>
            <person name="Lidstrom M.E."/>
        </authorList>
    </citation>
    <scope>NUCLEOTIDE SEQUENCE [LARGE SCALE GENOMIC DNA]</scope>
    <source>
        <strain evidence="9">5GB1C</strain>
    </source>
</reference>
<evidence type="ECO:0000256" key="4">
    <source>
        <dbReference type="ARBA" id="ARBA00022490"/>
    </source>
</evidence>
<keyword evidence="4 6" id="KW-0963">Cytoplasm</keyword>
<dbReference type="PANTHER" id="PTHR42930:SF3">
    <property type="entry name" value="PHOSPHATE-SPECIFIC TRANSPORT SYSTEM ACCESSORY PROTEIN PHOU"/>
    <property type="match status" value="1"/>
</dbReference>
<dbReference type="InterPro" id="IPR026022">
    <property type="entry name" value="PhoU_dom"/>
</dbReference>
<dbReference type="GO" id="GO:0030643">
    <property type="term" value="P:intracellular phosphate ion homeostasis"/>
    <property type="evidence" value="ECO:0007669"/>
    <property type="project" value="InterPro"/>
</dbReference>
<dbReference type="AlphaFoldDB" id="A0A4P9UR32"/>
<feature type="domain" description="PhoU" evidence="7">
    <location>
        <begin position="131"/>
        <end position="216"/>
    </location>
</feature>
<accession>A0A4P9UR32</accession>
<dbReference type="GO" id="GO:0006817">
    <property type="term" value="P:phosphate ion transport"/>
    <property type="evidence" value="ECO:0007669"/>
    <property type="project" value="UniProtKB-KW"/>
</dbReference>
<dbReference type="FunFam" id="1.20.58.220:FF:000001">
    <property type="entry name" value="Phosphate-specific transport system accessory protein PhoU"/>
    <property type="match status" value="1"/>
</dbReference>
<dbReference type="KEGG" id="mbur:EQU24_12760"/>
<dbReference type="InterPro" id="IPR028366">
    <property type="entry name" value="PhoU"/>
</dbReference>
<dbReference type="PANTHER" id="PTHR42930">
    <property type="entry name" value="PHOSPHATE-SPECIFIC TRANSPORT SYSTEM ACCESSORY PROTEIN PHOU"/>
    <property type="match status" value="1"/>
</dbReference>
<keyword evidence="5 6" id="KW-0592">Phosphate transport</keyword>
<dbReference type="Proteomes" id="UP000305881">
    <property type="component" value="Chromosome"/>
</dbReference>
<dbReference type="GO" id="GO:0005737">
    <property type="term" value="C:cytoplasm"/>
    <property type="evidence" value="ECO:0007669"/>
    <property type="project" value="UniProtKB-SubCell"/>
</dbReference>
<dbReference type="SUPFAM" id="SSF109755">
    <property type="entry name" value="PhoU-like"/>
    <property type="match status" value="1"/>
</dbReference>
<dbReference type="InterPro" id="IPR038078">
    <property type="entry name" value="PhoU-like_sf"/>
</dbReference>
<gene>
    <name evidence="8" type="primary">phoU</name>
    <name evidence="8" type="ORF">EQU24_12760</name>
</gene>
<proteinExistence type="inferred from homology"/>
<dbReference type="GO" id="GO:0045936">
    <property type="term" value="P:negative regulation of phosphate metabolic process"/>
    <property type="evidence" value="ECO:0007669"/>
    <property type="project" value="InterPro"/>
</dbReference>
<organism evidence="8 9">
    <name type="scientific">Methylotuvimicrobium buryatense</name>
    <name type="common">Methylomicrobium buryatense</name>
    <dbReference type="NCBI Taxonomy" id="95641"/>
    <lineage>
        <taxon>Bacteria</taxon>
        <taxon>Pseudomonadati</taxon>
        <taxon>Pseudomonadota</taxon>
        <taxon>Gammaproteobacteria</taxon>
        <taxon>Methylococcales</taxon>
        <taxon>Methylococcaceae</taxon>
        <taxon>Methylotuvimicrobium</taxon>
    </lineage>
</organism>
<evidence type="ECO:0000259" key="7">
    <source>
        <dbReference type="Pfam" id="PF01895"/>
    </source>
</evidence>
<evidence type="ECO:0000256" key="3">
    <source>
        <dbReference type="ARBA" id="ARBA00022448"/>
    </source>
</evidence>
<dbReference type="EMBL" id="CP035467">
    <property type="protein sequence ID" value="QCW83010.1"/>
    <property type="molecule type" value="Genomic_DNA"/>
</dbReference>
<dbReference type="OrthoDB" id="9814256at2"/>